<evidence type="ECO:0000259" key="1">
    <source>
        <dbReference type="Pfam" id="PF09413"/>
    </source>
</evidence>
<evidence type="ECO:0000313" key="3">
    <source>
        <dbReference type="Proteomes" id="UP000011717"/>
    </source>
</evidence>
<sequence length="63" mass="6672">MIEIAVFYAPVEADLARARLASAGIESLLLDHNLSGLLGGALMPSRLMVHPDDEADAKAVLEI</sequence>
<accession>M2U5X4</accession>
<proteinExistence type="predicted"/>
<dbReference type="SUPFAM" id="SSF54913">
    <property type="entry name" value="GlnB-like"/>
    <property type="match status" value="1"/>
</dbReference>
<dbReference type="InterPro" id="IPR018551">
    <property type="entry name" value="DUF2007"/>
</dbReference>
<comment type="caution">
    <text evidence="2">The sequence shown here is derived from an EMBL/GenBank/DDBJ whole genome shotgun (WGS) entry which is preliminary data.</text>
</comment>
<dbReference type="EMBL" id="AMRV01000003">
    <property type="protein sequence ID" value="EMD83393.1"/>
    <property type="molecule type" value="Genomic_DNA"/>
</dbReference>
<dbReference type="AlphaFoldDB" id="M2U5X4"/>
<dbReference type="Pfam" id="PF09413">
    <property type="entry name" value="DUF2007"/>
    <property type="match status" value="1"/>
</dbReference>
<dbReference type="RefSeq" id="WP_008601091.1">
    <property type="nucleotide sequence ID" value="NZ_AMRV01000003.1"/>
</dbReference>
<reference evidence="2 3" key="1">
    <citation type="journal article" date="2013" name="Genome Announc.">
        <title>Draft Genome Sequence of Strain JLT2015T, Belonging to the Family Sphingomonadaceae of the Alphaproteobacteria.</title>
        <authorList>
            <person name="Tang K."/>
            <person name="Liu K."/>
            <person name="Li S."/>
            <person name="Jiao N."/>
        </authorList>
    </citation>
    <scope>NUCLEOTIDE SEQUENCE [LARGE SCALE GENOMIC DNA]</scope>
    <source>
        <strain evidence="2 3">JLT2015</strain>
    </source>
</reference>
<keyword evidence="3" id="KW-1185">Reference proteome</keyword>
<organism evidence="2 3">
    <name type="scientific">Pacificimonas flava</name>
    <dbReference type="NCBI Taxonomy" id="1234595"/>
    <lineage>
        <taxon>Bacteria</taxon>
        <taxon>Pseudomonadati</taxon>
        <taxon>Pseudomonadota</taxon>
        <taxon>Alphaproteobacteria</taxon>
        <taxon>Sphingomonadales</taxon>
        <taxon>Sphingosinicellaceae</taxon>
        <taxon>Pacificimonas</taxon>
    </lineage>
</organism>
<protein>
    <recommendedName>
        <fullName evidence="1">DUF2007 domain-containing protein</fullName>
    </recommendedName>
</protein>
<dbReference type="Gene3D" id="3.30.70.790">
    <property type="entry name" value="UreE, C-terminal domain"/>
    <property type="match status" value="1"/>
</dbReference>
<dbReference type="Proteomes" id="UP000011717">
    <property type="component" value="Unassembled WGS sequence"/>
</dbReference>
<dbReference type="InterPro" id="IPR011322">
    <property type="entry name" value="N-reg_PII-like_a/b"/>
</dbReference>
<evidence type="ECO:0000313" key="2">
    <source>
        <dbReference type="EMBL" id="EMD83393.1"/>
    </source>
</evidence>
<name>M2U5X4_9SPHN</name>
<gene>
    <name evidence="2" type="ORF">C725_1294</name>
</gene>
<feature type="domain" description="DUF2007" evidence="1">
    <location>
        <begin position="1"/>
        <end position="62"/>
    </location>
</feature>